<comment type="caution">
    <text evidence="11">The sequence shown here is derived from an EMBL/GenBank/DDBJ whole genome shotgun (WGS) entry which is preliminary data.</text>
</comment>
<keyword evidence="12" id="KW-1185">Reference proteome</keyword>
<keyword evidence="9" id="KW-0375">Hydrogen ion transport</keyword>
<keyword evidence="8 9" id="KW-0066">ATP synthesis</keyword>
<keyword evidence="9" id="KW-1003">Cell membrane</keyword>
<keyword evidence="5 9" id="KW-0406">Ion transport</keyword>
<evidence type="ECO:0000256" key="4">
    <source>
        <dbReference type="ARBA" id="ARBA00022448"/>
    </source>
</evidence>
<evidence type="ECO:0000313" key="11">
    <source>
        <dbReference type="EMBL" id="MBP3953804.1"/>
    </source>
</evidence>
<dbReference type="InterPro" id="IPR036771">
    <property type="entry name" value="ATPsynth_dsu/esu_N"/>
</dbReference>
<dbReference type="Proteomes" id="UP000676565">
    <property type="component" value="Unassembled WGS sequence"/>
</dbReference>
<gene>
    <name evidence="9" type="primary">atpC</name>
    <name evidence="11" type="ORF">J8F10_00625</name>
</gene>
<feature type="domain" description="ATP synthase F1 complex delta/epsilon subunit N-terminal" evidence="10">
    <location>
        <begin position="20"/>
        <end position="98"/>
    </location>
</feature>
<dbReference type="InterPro" id="IPR020546">
    <property type="entry name" value="ATP_synth_F1_dsu/esu_N"/>
</dbReference>
<evidence type="ECO:0000256" key="1">
    <source>
        <dbReference type="ARBA" id="ARBA00003543"/>
    </source>
</evidence>
<evidence type="ECO:0000313" key="12">
    <source>
        <dbReference type="Proteomes" id="UP000676565"/>
    </source>
</evidence>
<evidence type="ECO:0000256" key="9">
    <source>
        <dbReference type="HAMAP-Rule" id="MF_00530"/>
    </source>
</evidence>
<evidence type="ECO:0000256" key="6">
    <source>
        <dbReference type="ARBA" id="ARBA00023136"/>
    </source>
</evidence>
<sequence length="150" mass="15729">MAGTRQPESNQMSNTASGHLRVVVVTPERAVLDETAEMVILPMIDGELGVQRGRAPLIGRLGAGELRLNSESGVTRWFIDAGFVQVRSNVVTVLTAKARPASEVTPDVVAAAANEAATLPSSSAVERANKAKANDRVSGLKRVADKNIGA</sequence>
<evidence type="ECO:0000256" key="5">
    <source>
        <dbReference type="ARBA" id="ARBA00023065"/>
    </source>
</evidence>
<comment type="similarity">
    <text evidence="3 9">Belongs to the ATPase epsilon chain family.</text>
</comment>
<dbReference type="SUPFAM" id="SSF51344">
    <property type="entry name" value="Epsilon subunit of F1F0-ATP synthase N-terminal domain"/>
    <property type="match status" value="1"/>
</dbReference>
<name>A0ABS5BJE3_9BACT</name>
<dbReference type="Pfam" id="PF02823">
    <property type="entry name" value="ATP-synt_DE_N"/>
    <property type="match status" value="1"/>
</dbReference>
<dbReference type="InterPro" id="IPR001469">
    <property type="entry name" value="ATP_synth_F1_dsu/esu"/>
</dbReference>
<evidence type="ECO:0000256" key="2">
    <source>
        <dbReference type="ARBA" id="ARBA00004184"/>
    </source>
</evidence>
<dbReference type="Gene3D" id="2.60.15.10">
    <property type="entry name" value="F0F1 ATP synthase delta/epsilon subunit, N-terminal"/>
    <property type="match status" value="1"/>
</dbReference>
<dbReference type="RefSeq" id="WP_210651586.1">
    <property type="nucleotide sequence ID" value="NZ_JAGKQQ010000001.1"/>
</dbReference>
<evidence type="ECO:0000256" key="8">
    <source>
        <dbReference type="ARBA" id="ARBA00023310"/>
    </source>
</evidence>
<evidence type="ECO:0000256" key="7">
    <source>
        <dbReference type="ARBA" id="ARBA00023196"/>
    </source>
</evidence>
<evidence type="ECO:0000256" key="3">
    <source>
        <dbReference type="ARBA" id="ARBA00005712"/>
    </source>
</evidence>
<comment type="function">
    <text evidence="1 9">Produces ATP from ADP in the presence of a proton gradient across the membrane.</text>
</comment>
<reference evidence="11 12" key="1">
    <citation type="submission" date="2021-04" db="EMBL/GenBank/DDBJ databases">
        <authorList>
            <person name="Ivanova A."/>
        </authorList>
    </citation>
    <scope>NUCLEOTIDE SEQUENCE [LARGE SCALE GENOMIC DNA]</scope>
    <source>
        <strain evidence="11 12">G18</strain>
    </source>
</reference>
<protein>
    <recommendedName>
        <fullName evidence="9">ATP synthase epsilon chain</fullName>
    </recommendedName>
    <alternativeName>
        <fullName evidence="9">ATP synthase F1 sector epsilon subunit</fullName>
    </alternativeName>
    <alternativeName>
        <fullName evidence="9">F-ATPase epsilon subunit</fullName>
    </alternativeName>
</protein>
<keyword evidence="6 9" id="KW-0472">Membrane</keyword>
<comment type="subunit">
    <text evidence="9">F-type ATPases have 2 components, CF(1) - the catalytic core - and CF(0) - the membrane proton channel. CF(1) has five subunits: alpha(3), beta(3), gamma(1), delta(1), epsilon(1). CF(0) has three main subunits: a, b and c.</text>
</comment>
<evidence type="ECO:0000259" key="10">
    <source>
        <dbReference type="Pfam" id="PF02823"/>
    </source>
</evidence>
<comment type="subcellular location">
    <subcellularLocation>
        <location evidence="9">Cell membrane</location>
        <topology evidence="9">Peripheral membrane protein</topology>
    </subcellularLocation>
    <subcellularLocation>
        <location evidence="2">Endomembrane system</location>
        <topology evidence="2">Peripheral membrane protein</topology>
    </subcellularLocation>
</comment>
<dbReference type="CDD" id="cd12152">
    <property type="entry name" value="F1-ATPase_delta"/>
    <property type="match status" value="1"/>
</dbReference>
<dbReference type="EMBL" id="JAGKQQ010000001">
    <property type="protein sequence ID" value="MBP3953804.1"/>
    <property type="molecule type" value="Genomic_DNA"/>
</dbReference>
<dbReference type="PANTHER" id="PTHR13822">
    <property type="entry name" value="ATP SYNTHASE DELTA/EPSILON CHAIN"/>
    <property type="match status" value="1"/>
</dbReference>
<keyword evidence="4 9" id="KW-0813">Transport</keyword>
<proteinExistence type="inferred from homology"/>
<dbReference type="HAMAP" id="MF_00530">
    <property type="entry name" value="ATP_synth_epsil_bac"/>
    <property type="match status" value="1"/>
</dbReference>
<keyword evidence="7 9" id="KW-0139">CF(1)</keyword>
<dbReference type="PANTHER" id="PTHR13822:SF10">
    <property type="entry name" value="ATP SYNTHASE EPSILON CHAIN, CHLOROPLASTIC"/>
    <property type="match status" value="1"/>
</dbReference>
<organism evidence="11 12">
    <name type="scientific">Gemmata palustris</name>
    <dbReference type="NCBI Taxonomy" id="2822762"/>
    <lineage>
        <taxon>Bacteria</taxon>
        <taxon>Pseudomonadati</taxon>
        <taxon>Planctomycetota</taxon>
        <taxon>Planctomycetia</taxon>
        <taxon>Gemmatales</taxon>
        <taxon>Gemmataceae</taxon>
        <taxon>Gemmata</taxon>
    </lineage>
</organism>
<accession>A0ABS5BJE3</accession>